<dbReference type="AlphaFoldDB" id="A0A4Z2HUR2"/>
<evidence type="ECO:0000313" key="2">
    <source>
        <dbReference type="Proteomes" id="UP000314294"/>
    </source>
</evidence>
<keyword evidence="2" id="KW-1185">Reference proteome</keyword>
<gene>
    <name evidence="1" type="ORF">EYF80_021166</name>
</gene>
<reference evidence="1 2" key="1">
    <citation type="submission" date="2019-03" db="EMBL/GenBank/DDBJ databases">
        <title>First draft genome of Liparis tanakae, snailfish: a comprehensive survey of snailfish specific genes.</title>
        <authorList>
            <person name="Kim W."/>
            <person name="Song I."/>
            <person name="Jeong J.-H."/>
            <person name="Kim D."/>
            <person name="Kim S."/>
            <person name="Ryu S."/>
            <person name="Song J.Y."/>
            <person name="Lee S.K."/>
        </authorList>
    </citation>
    <scope>NUCLEOTIDE SEQUENCE [LARGE SCALE GENOMIC DNA]</scope>
    <source>
        <tissue evidence="1">Muscle</tissue>
    </source>
</reference>
<name>A0A4Z2HUR2_9TELE</name>
<evidence type="ECO:0000313" key="1">
    <source>
        <dbReference type="EMBL" id="TNN68652.1"/>
    </source>
</evidence>
<protein>
    <submittedName>
        <fullName evidence="1">Uncharacterized protein</fullName>
    </submittedName>
</protein>
<organism evidence="1 2">
    <name type="scientific">Liparis tanakae</name>
    <name type="common">Tanaka's snailfish</name>
    <dbReference type="NCBI Taxonomy" id="230148"/>
    <lineage>
        <taxon>Eukaryota</taxon>
        <taxon>Metazoa</taxon>
        <taxon>Chordata</taxon>
        <taxon>Craniata</taxon>
        <taxon>Vertebrata</taxon>
        <taxon>Euteleostomi</taxon>
        <taxon>Actinopterygii</taxon>
        <taxon>Neopterygii</taxon>
        <taxon>Teleostei</taxon>
        <taxon>Neoteleostei</taxon>
        <taxon>Acanthomorphata</taxon>
        <taxon>Eupercaria</taxon>
        <taxon>Perciformes</taxon>
        <taxon>Cottioidei</taxon>
        <taxon>Cottales</taxon>
        <taxon>Liparidae</taxon>
        <taxon>Liparis</taxon>
    </lineage>
</organism>
<dbReference type="EMBL" id="SRLO01000187">
    <property type="protein sequence ID" value="TNN68652.1"/>
    <property type="molecule type" value="Genomic_DNA"/>
</dbReference>
<accession>A0A4Z2HUR2</accession>
<sequence>MSENLGVLSCLSMTPRRIWSTSSRISGSSVREKESSGSRKELGSAVSMLVRLTDGPDDRLLQLPLLVSFDDLCADVGAAVIGAGQLVVHAQTELPQQGVEHLQHGGACSQRVTEELLDHQAARPSSSLKQRSVSSTGLSFSFSDACSGEGERLVGSDADLGIDVKVMYVYVECCQERKVEQQRGDDLVHVLRVPDVGLQLIIHRLPHHTLQAFDTRHADPGRHAAWEQHPLCLLRHNAPTNAPSSGLRSRWATFLQSRACWYVISDLHLRRGRFPPVILDACHKAAVLVQVHRGRKMGGTSAPRRVSPGGSENQENRWIVSGLWKLLLPPDLRTTEEVS</sequence>
<dbReference type="Proteomes" id="UP000314294">
    <property type="component" value="Unassembled WGS sequence"/>
</dbReference>
<proteinExistence type="predicted"/>
<comment type="caution">
    <text evidence="1">The sequence shown here is derived from an EMBL/GenBank/DDBJ whole genome shotgun (WGS) entry which is preliminary data.</text>
</comment>